<dbReference type="Proteomes" id="UP000069620">
    <property type="component" value="Unassembled WGS sequence"/>
</dbReference>
<reference evidence="6" key="1">
    <citation type="journal article" date="2016" name="Genome Announc.">
        <title>Draft Genome Sequences of Five Rapidly Growing Mycobacterium Species, M. thermoresistibile, M. fortuitum subsp. acetamidolyticum, M. canariasense, M. brisbanense, and M. novocastrense.</title>
        <authorList>
            <person name="Katahira K."/>
            <person name="Ogura Y."/>
            <person name="Gotoh Y."/>
            <person name="Hayashi T."/>
        </authorList>
    </citation>
    <scope>NUCLEOTIDE SEQUENCE [LARGE SCALE GENOMIC DNA]</scope>
    <source>
        <strain evidence="6">JCM15654</strain>
    </source>
</reference>
<dbReference type="InterPro" id="IPR036428">
    <property type="entry name" value="PCD_sf"/>
</dbReference>
<reference evidence="6" key="2">
    <citation type="submission" date="2016-02" db="EMBL/GenBank/DDBJ databases">
        <title>Draft genome sequence of five rapidly growing Mycobacterium species.</title>
        <authorList>
            <person name="Katahira K."/>
            <person name="Gotou Y."/>
            <person name="Iida K."/>
            <person name="Ogura Y."/>
            <person name="Hayashi T."/>
        </authorList>
    </citation>
    <scope>NUCLEOTIDE SEQUENCE [LARGE SCALE GENOMIC DNA]</scope>
    <source>
        <strain evidence="6">JCM15654</strain>
    </source>
</reference>
<dbReference type="AlphaFoldDB" id="A0A124E0H9"/>
<dbReference type="EMBL" id="BCSX01000040">
    <property type="protein sequence ID" value="GAS90573.1"/>
    <property type="molecule type" value="Genomic_DNA"/>
</dbReference>
<evidence type="ECO:0000256" key="2">
    <source>
        <dbReference type="ARBA" id="ARBA00006472"/>
    </source>
</evidence>
<dbReference type="NCBIfam" id="NF002017">
    <property type="entry name" value="PRK00823.1-2"/>
    <property type="match status" value="1"/>
</dbReference>
<dbReference type="PANTHER" id="PTHR12599:SF0">
    <property type="entry name" value="PTERIN-4-ALPHA-CARBINOLAMINE DEHYDRATASE"/>
    <property type="match status" value="1"/>
</dbReference>
<dbReference type="PANTHER" id="PTHR12599">
    <property type="entry name" value="PTERIN-4-ALPHA-CARBINOLAMINE DEHYDRATASE"/>
    <property type="match status" value="1"/>
</dbReference>
<comment type="catalytic activity">
    <reaction evidence="1 4">
        <text>(4aS,6R)-4a-hydroxy-L-erythro-5,6,7,8-tetrahydrobiopterin = (6R)-L-erythro-6,7-dihydrobiopterin + H2O</text>
        <dbReference type="Rhea" id="RHEA:11920"/>
        <dbReference type="ChEBI" id="CHEBI:15377"/>
        <dbReference type="ChEBI" id="CHEBI:15642"/>
        <dbReference type="ChEBI" id="CHEBI:43120"/>
        <dbReference type="EC" id="4.2.1.96"/>
    </reaction>
</comment>
<sequence length="172" mass="19060">MADPRADANLDTEFLVQLPGQRDAVVLPRCDLAAGQFPQAGQLRGPVTLGNQQRTLRDQCPCHDDLLIHRARRYTVEGMAVLTNDQVDAALVDLPNWERAAGALRRSVKFPAFLDGIDAVRRVAEFAEQKDHHPDIDIRWRTVTFALVTHSAGGITEKDVEMAGEIDRILGL</sequence>
<accession>A0A124E0H9</accession>
<evidence type="ECO:0000256" key="3">
    <source>
        <dbReference type="ARBA" id="ARBA00023239"/>
    </source>
</evidence>
<dbReference type="InterPro" id="IPR001533">
    <property type="entry name" value="Pterin_deHydtase"/>
</dbReference>
<comment type="similarity">
    <text evidence="2 4">Belongs to the pterin-4-alpha-carbinolamine dehydratase family.</text>
</comment>
<comment type="caution">
    <text evidence="5">The sequence shown here is derived from an EMBL/GenBank/DDBJ whole genome shotgun (WGS) entry which is preliminary data.</text>
</comment>
<evidence type="ECO:0000256" key="1">
    <source>
        <dbReference type="ARBA" id="ARBA00001554"/>
    </source>
</evidence>
<dbReference type="STRING" id="146020.RMCB_4669"/>
<organism evidence="5 6">
    <name type="scientific">Mycolicibacterium brisbanense</name>
    <dbReference type="NCBI Taxonomy" id="146020"/>
    <lineage>
        <taxon>Bacteria</taxon>
        <taxon>Bacillati</taxon>
        <taxon>Actinomycetota</taxon>
        <taxon>Actinomycetes</taxon>
        <taxon>Mycobacteriales</taxon>
        <taxon>Mycobacteriaceae</taxon>
        <taxon>Mycolicibacterium</taxon>
    </lineage>
</organism>
<protein>
    <recommendedName>
        <fullName evidence="4">Putative pterin-4-alpha-carbinolamine dehydratase</fullName>
        <shortName evidence="4">PHS</shortName>
        <ecNumber evidence="4">4.2.1.96</ecNumber>
    </recommendedName>
    <alternativeName>
        <fullName evidence="4">4-alpha-hydroxy-tetrahydropterin dehydratase</fullName>
    </alternativeName>
    <alternativeName>
        <fullName evidence="4">Pterin carbinolamine dehydratase</fullName>
        <shortName evidence="4">PCD</shortName>
    </alternativeName>
</protein>
<evidence type="ECO:0000313" key="5">
    <source>
        <dbReference type="EMBL" id="GAS90573.1"/>
    </source>
</evidence>
<name>A0A124E0H9_9MYCO</name>
<dbReference type="EC" id="4.2.1.96" evidence="4"/>
<keyword evidence="6" id="KW-1185">Reference proteome</keyword>
<dbReference type="Gene3D" id="3.30.1360.20">
    <property type="entry name" value="Transcriptional coactivator/pterin dehydratase"/>
    <property type="match status" value="1"/>
</dbReference>
<evidence type="ECO:0000313" key="6">
    <source>
        <dbReference type="Proteomes" id="UP000069620"/>
    </source>
</evidence>
<dbReference type="CDD" id="cd00488">
    <property type="entry name" value="PCD_DCoH"/>
    <property type="match status" value="1"/>
</dbReference>
<gene>
    <name evidence="5" type="ORF">RMCB_4669</name>
</gene>
<dbReference type="GO" id="GO:0006729">
    <property type="term" value="P:tetrahydrobiopterin biosynthetic process"/>
    <property type="evidence" value="ECO:0007669"/>
    <property type="project" value="InterPro"/>
</dbReference>
<evidence type="ECO:0000256" key="4">
    <source>
        <dbReference type="HAMAP-Rule" id="MF_00434"/>
    </source>
</evidence>
<keyword evidence="3 4" id="KW-0456">Lyase</keyword>
<dbReference type="HAMAP" id="MF_00434">
    <property type="entry name" value="Pterin_4_alpha"/>
    <property type="match status" value="1"/>
</dbReference>
<dbReference type="SUPFAM" id="SSF55248">
    <property type="entry name" value="PCD-like"/>
    <property type="match status" value="1"/>
</dbReference>
<dbReference type="GO" id="GO:0008124">
    <property type="term" value="F:4-alpha-hydroxytetrahydrobiopterin dehydratase activity"/>
    <property type="evidence" value="ECO:0007669"/>
    <property type="project" value="UniProtKB-UniRule"/>
</dbReference>
<proteinExistence type="inferred from homology"/>
<dbReference type="Pfam" id="PF01329">
    <property type="entry name" value="Pterin_4a"/>
    <property type="match status" value="1"/>
</dbReference>